<evidence type="ECO:0000259" key="7">
    <source>
        <dbReference type="PROSITE" id="PS50089"/>
    </source>
</evidence>
<evidence type="ECO:0000256" key="6">
    <source>
        <dbReference type="SAM" id="MobiDB-lite"/>
    </source>
</evidence>
<dbReference type="STRING" id="1429867.A0A0G4P798"/>
<dbReference type="EMBL" id="HG793140">
    <property type="protein sequence ID" value="CRL22218.1"/>
    <property type="molecule type" value="Genomic_DNA"/>
</dbReference>
<evidence type="ECO:0000256" key="4">
    <source>
        <dbReference type="PROSITE-ProRule" id="PRU00175"/>
    </source>
</evidence>
<gene>
    <name evidence="8" type="ORF">PCAMFM013_S007g000199</name>
</gene>
<dbReference type="CDD" id="cd16449">
    <property type="entry name" value="RING-HC"/>
    <property type="match status" value="1"/>
</dbReference>
<name>A0A0G4P798_PENC3</name>
<dbReference type="GO" id="GO:0008270">
    <property type="term" value="F:zinc ion binding"/>
    <property type="evidence" value="ECO:0007669"/>
    <property type="project" value="UniProtKB-KW"/>
</dbReference>
<keyword evidence="3" id="KW-0862">Zinc</keyword>
<dbReference type="SUPFAM" id="SSF57850">
    <property type="entry name" value="RING/U-box"/>
    <property type="match status" value="1"/>
</dbReference>
<evidence type="ECO:0000256" key="5">
    <source>
        <dbReference type="SAM" id="Coils"/>
    </source>
</evidence>
<dbReference type="Pfam" id="PF13920">
    <property type="entry name" value="zf-C3HC4_3"/>
    <property type="match status" value="1"/>
</dbReference>
<keyword evidence="1" id="KW-0479">Metal-binding</keyword>
<evidence type="ECO:0000313" key="9">
    <source>
        <dbReference type="Proteomes" id="UP000053732"/>
    </source>
</evidence>
<dbReference type="InterPro" id="IPR013083">
    <property type="entry name" value="Znf_RING/FYVE/PHD"/>
</dbReference>
<evidence type="ECO:0000256" key="3">
    <source>
        <dbReference type="ARBA" id="ARBA00022833"/>
    </source>
</evidence>
<sequence length="171" mass="19637">MTSPSSTILIDDDELPPSWRPTDSHVQRTYPYTSPGILIEPSDAASGGTEPSRKRKRAEGKRSDTLDTCFKRLRKTVDQTVEICDQKVEKLEKEVQELRNRLLLQEDRHQEELSRRRFLDCNICYEQPDCWHSLLCGHMICEPCAKLLDQNACPLCRASFSGFIKCYPFAG</sequence>
<keyword evidence="2 4" id="KW-0863">Zinc-finger</keyword>
<dbReference type="AlphaFoldDB" id="A0A0G4P798"/>
<feature type="domain" description="RING-type" evidence="7">
    <location>
        <begin position="121"/>
        <end position="157"/>
    </location>
</feature>
<feature type="coiled-coil region" evidence="5">
    <location>
        <begin position="74"/>
        <end position="108"/>
    </location>
</feature>
<feature type="region of interest" description="Disordered" evidence="6">
    <location>
        <begin position="1"/>
        <end position="61"/>
    </location>
</feature>
<dbReference type="PROSITE" id="PS50089">
    <property type="entry name" value="ZF_RING_2"/>
    <property type="match status" value="1"/>
</dbReference>
<dbReference type="Gene3D" id="3.30.40.10">
    <property type="entry name" value="Zinc/RING finger domain, C3HC4 (zinc finger)"/>
    <property type="match status" value="1"/>
</dbReference>
<dbReference type="InterPro" id="IPR017907">
    <property type="entry name" value="Znf_RING_CS"/>
</dbReference>
<protein>
    <submittedName>
        <fullName evidence="8">Zinc finger, RING-type</fullName>
    </submittedName>
</protein>
<dbReference type="Proteomes" id="UP000053732">
    <property type="component" value="Unassembled WGS sequence"/>
</dbReference>
<organism evidence="8 9">
    <name type="scientific">Penicillium camemberti (strain FM 013)</name>
    <dbReference type="NCBI Taxonomy" id="1429867"/>
    <lineage>
        <taxon>Eukaryota</taxon>
        <taxon>Fungi</taxon>
        <taxon>Dikarya</taxon>
        <taxon>Ascomycota</taxon>
        <taxon>Pezizomycotina</taxon>
        <taxon>Eurotiomycetes</taxon>
        <taxon>Eurotiomycetidae</taxon>
        <taxon>Eurotiales</taxon>
        <taxon>Aspergillaceae</taxon>
        <taxon>Penicillium</taxon>
    </lineage>
</organism>
<dbReference type="InterPro" id="IPR001841">
    <property type="entry name" value="Znf_RING"/>
</dbReference>
<dbReference type="PROSITE" id="PS00518">
    <property type="entry name" value="ZF_RING_1"/>
    <property type="match status" value="1"/>
</dbReference>
<evidence type="ECO:0000313" key="8">
    <source>
        <dbReference type="EMBL" id="CRL22218.1"/>
    </source>
</evidence>
<evidence type="ECO:0000256" key="2">
    <source>
        <dbReference type="ARBA" id="ARBA00022771"/>
    </source>
</evidence>
<evidence type="ECO:0000256" key="1">
    <source>
        <dbReference type="ARBA" id="ARBA00022723"/>
    </source>
</evidence>
<accession>A0A0G4P798</accession>
<reference evidence="8 9" key="1">
    <citation type="journal article" date="2014" name="Nat. Commun.">
        <title>Multiple recent horizontal transfers of a large genomic region in cheese making fungi.</title>
        <authorList>
            <person name="Cheeseman K."/>
            <person name="Ropars J."/>
            <person name="Renault P."/>
            <person name="Dupont J."/>
            <person name="Gouzy J."/>
            <person name="Branca A."/>
            <person name="Abraham A.L."/>
            <person name="Ceppi M."/>
            <person name="Conseiller E."/>
            <person name="Debuchy R."/>
            <person name="Malagnac F."/>
            <person name="Goarin A."/>
            <person name="Silar P."/>
            <person name="Lacoste S."/>
            <person name="Sallet E."/>
            <person name="Bensimon A."/>
            <person name="Giraud T."/>
            <person name="Brygoo Y."/>
        </authorList>
    </citation>
    <scope>NUCLEOTIDE SEQUENCE [LARGE SCALE GENOMIC DNA]</scope>
    <source>
        <strain evidence="9">FM 013</strain>
    </source>
</reference>
<dbReference type="SMART" id="SM00184">
    <property type="entry name" value="RING"/>
    <property type="match status" value="1"/>
</dbReference>
<keyword evidence="9" id="KW-1185">Reference proteome</keyword>
<keyword evidence="5" id="KW-0175">Coiled coil</keyword>
<proteinExistence type="predicted"/>